<dbReference type="FunFam" id="1.10.10.10:FF:000001">
    <property type="entry name" value="LysR family transcriptional regulator"/>
    <property type="match status" value="1"/>
</dbReference>
<keyword evidence="3" id="KW-0238">DNA-binding</keyword>
<evidence type="ECO:0000256" key="4">
    <source>
        <dbReference type="ARBA" id="ARBA00023163"/>
    </source>
</evidence>
<dbReference type="Gene3D" id="3.40.190.290">
    <property type="match status" value="1"/>
</dbReference>
<dbReference type="PROSITE" id="PS50931">
    <property type="entry name" value="HTH_LYSR"/>
    <property type="match status" value="1"/>
</dbReference>
<gene>
    <name evidence="6" type="ORF">HBF32_04930</name>
</gene>
<dbReference type="InterPro" id="IPR036388">
    <property type="entry name" value="WH-like_DNA-bd_sf"/>
</dbReference>
<evidence type="ECO:0000256" key="3">
    <source>
        <dbReference type="ARBA" id="ARBA00023125"/>
    </source>
</evidence>
<evidence type="ECO:0000313" key="6">
    <source>
        <dbReference type="EMBL" id="NID14810.1"/>
    </source>
</evidence>
<dbReference type="Proteomes" id="UP000518878">
    <property type="component" value="Unassembled WGS sequence"/>
</dbReference>
<accession>A0A7X5TP93</accession>
<dbReference type="PANTHER" id="PTHR30537:SF31">
    <property type="entry name" value="TRANSCRIPTIONAL REGULATOR, LYSR FAMILY"/>
    <property type="match status" value="1"/>
</dbReference>
<organism evidence="6 7">
    <name type="scientific">Luteibacter yeojuensis</name>
    <dbReference type="NCBI Taxonomy" id="345309"/>
    <lineage>
        <taxon>Bacteria</taxon>
        <taxon>Pseudomonadati</taxon>
        <taxon>Pseudomonadota</taxon>
        <taxon>Gammaproteobacteria</taxon>
        <taxon>Lysobacterales</taxon>
        <taxon>Rhodanobacteraceae</taxon>
        <taxon>Luteibacter</taxon>
    </lineage>
</organism>
<keyword evidence="4" id="KW-0804">Transcription</keyword>
<evidence type="ECO:0000259" key="5">
    <source>
        <dbReference type="PROSITE" id="PS50931"/>
    </source>
</evidence>
<evidence type="ECO:0000256" key="1">
    <source>
        <dbReference type="ARBA" id="ARBA00009437"/>
    </source>
</evidence>
<dbReference type="PANTHER" id="PTHR30537">
    <property type="entry name" value="HTH-TYPE TRANSCRIPTIONAL REGULATOR"/>
    <property type="match status" value="1"/>
</dbReference>
<dbReference type="GO" id="GO:0043565">
    <property type="term" value="F:sequence-specific DNA binding"/>
    <property type="evidence" value="ECO:0007669"/>
    <property type="project" value="TreeGrafter"/>
</dbReference>
<dbReference type="GO" id="GO:0006351">
    <property type="term" value="P:DNA-templated transcription"/>
    <property type="evidence" value="ECO:0007669"/>
    <property type="project" value="TreeGrafter"/>
</dbReference>
<sequence length="345" mass="38056">MPPMDGALQDLNDLYFFASVVEHGGFSAAGRALGIPKSRLSKRIAQLEDRLGVRLLQRTTRRFVVTEIGERFYQHCRAVLEEARAAQDAVDELRTEPRGVIRMSCPVSIAQNVLGPMLPAFLLEHPKVQVRVTATNRRVDLIGEGYDVAIRVREKLDTDATLVLRSIGYARSLLVASPKFLDSNGRPETLEDLAKLPALSMFEHEGAQVWELVDRSGKKSAVEVTPRLVSGDFTMLIAAAVQRCGVALLPEDYCGPLIASGELEWVMPEYSTAQGTLHFVYPSRRGLLPAVRSFVDFLADRLAKAQAEFHKDCEKVAANPDLAASIRLSRMVGSENPTAFGRPNE</sequence>
<dbReference type="AlphaFoldDB" id="A0A7X5TP93"/>
<dbReference type="GO" id="GO:0003700">
    <property type="term" value="F:DNA-binding transcription factor activity"/>
    <property type="evidence" value="ECO:0007669"/>
    <property type="project" value="InterPro"/>
</dbReference>
<protein>
    <submittedName>
        <fullName evidence="6">LysR family transcriptional regulator</fullName>
    </submittedName>
</protein>
<dbReference type="InterPro" id="IPR005119">
    <property type="entry name" value="LysR_subst-bd"/>
</dbReference>
<dbReference type="InterPro" id="IPR000847">
    <property type="entry name" value="LysR_HTH_N"/>
</dbReference>
<dbReference type="SUPFAM" id="SSF53850">
    <property type="entry name" value="Periplasmic binding protein-like II"/>
    <property type="match status" value="1"/>
</dbReference>
<comment type="caution">
    <text evidence="6">The sequence shown here is derived from an EMBL/GenBank/DDBJ whole genome shotgun (WGS) entry which is preliminary data.</text>
</comment>
<dbReference type="Pfam" id="PF03466">
    <property type="entry name" value="LysR_substrate"/>
    <property type="match status" value="1"/>
</dbReference>
<evidence type="ECO:0000256" key="2">
    <source>
        <dbReference type="ARBA" id="ARBA00023015"/>
    </source>
</evidence>
<name>A0A7X5TP93_9GAMM</name>
<reference evidence="6 7" key="1">
    <citation type="journal article" date="2006" name="Int. J. Syst. Evol. Microbiol.">
        <title>Dyella yeojuensis sp. nov., isolated from greenhouse soil in Korea.</title>
        <authorList>
            <person name="Kim B.Y."/>
            <person name="Weon H.Y."/>
            <person name="Lee K.H."/>
            <person name="Seok S.J."/>
            <person name="Kwon S.W."/>
            <person name="Go S.J."/>
            <person name="Stackebrandt E."/>
        </authorList>
    </citation>
    <scope>NUCLEOTIDE SEQUENCE [LARGE SCALE GENOMIC DNA]</scope>
    <source>
        <strain evidence="6 7">DSM 17673</strain>
    </source>
</reference>
<dbReference type="Gene3D" id="1.10.10.10">
    <property type="entry name" value="Winged helix-like DNA-binding domain superfamily/Winged helix DNA-binding domain"/>
    <property type="match status" value="1"/>
</dbReference>
<evidence type="ECO:0000313" key="7">
    <source>
        <dbReference type="Proteomes" id="UP000518878"/>
    </source>
</evidence>
<dbReference type="InterPro" id="IPR036390">
    <property type="entry name" value="WH_DNA-bd_sf"/>
</dbReference>
<comment type="similarity">
    <text evidence="1">Belongs to the LysR transcriptional regulatory family.</text>
</comment>
<proteinExistence type="inferred from homology"/>
<dbReference type="Pfam" id="PF00126">
    <property type="entry name" value="HTH_1"/>
    <property type="match status" value="1"/>
</dbReference>
<keyword evidence="2" id="KW-0805">Transcription regulation</keyword>
<feature type="domain" description="HTH lysR-type" evidence="5">
    <location>
        <begin position="9"/>
        <end position="66"/>
    </location>
</feature>
<dbReference type="SUPFAM" id="SSF46785">
    <property type="entry name" value="Winged helix' DNA-binding domain"/>
    <property type="match status" value="1"/>
</dbReference>
<dbReference type="EMBL" id="JAAQTL010000001">
    <property type="protein sequence ID" value="NID14810.1"/>
    <property type="molecule type" value="Genomic_DNA"/>
</dbReference>
<dbReference type="InterPro" id="IPR058163">
    <property type="entry name" value="LysR-type_TF_proteobact-type"/>
</dbReference>
<keyword evidence="7" id="KW-1185">Reference proteome</keyword>
<dbReference type="CDD" id="cd08473">
    <property type="entry name" value="PBP2_CrgA_like_4"/>
    <property type="match status" value="1"/>
</dbReference>